<keyword evidence="6" id="KW-0863">Zinc-finger</keyword>
<dbReference type="Gene3D" id="3.30.40.10">
    <property type="entry name" value="Zinc/RING finger domain, C3HC4 (zinc finger)"/>
    <property type="match status" value="1"/>
</dbReference>
<dbReference type="PANTHER" id="PTHR11685">
    <property type="entry name" value="RBR FAMILY RING FINGER AND IBR DOMAIN-CONTAINING"/>
    <property type="match status" value="1"/>
</dbReference>
<dbReference type="Proteomes" id="UP000799757">
    <property type="component" value="Unassembled WGS sequence"/>
</dbReference>
<evidence type="ECO:0000256" key="3">
    <source>
        <dbReference type="ARBA" id="ARBA00022679"/>
    </source>
</evidence>
<feature type="non-terminal residue" evidence="10">
    <location>
        <position position="253"/>
    </location>
</feature>
<dbReference type="AlphaFoldDB" id="A0A6A6WRZ7"/>
<keyword evidence="8" id="KW-0862">Zinc</keyword>
<dbReference type="Pfam" id="PF01485">
    <property type="entry name" value="IBR"/>
    <property type="match status" value="2"/>
</dbReference>
<dbReference type="SUPFAM" id="SSF57850">
    <property type="entry name" value="RING/U-box"/>
    <property type="match status" value="2"/>
</dbReference>
<dbReference type="PROSITE" id="PS00518">
    <property type="entry name" value="ZF_RING_1"/>
    <property type="match status" value="1"/>
</dbReference>
<gene>
    <name evidence="10" type="ORF">K505DRAFT_259292</name>
</gene>
<dbReference type="CDD" id="cd20336">
    <property type="entry name" value="Rcat_RBR"/>
    <property type="match status" value="1"/>
</dbReference>
<evidence type="ECO:0000256" key="7">
    <source>
        <dbReference type="ARBA" id="ARBA00022786"/>
    </source>
</evidence>
<comment type="catalytic activity">
    <reaction evidence="1">
        <text>[E2 ubiquitin-conjugating enzyme]-S-ubiquitinyl-L-cysteine + [acceptor protein]-L-lysine = [E2 ubiquitin-conjugating enzyme]-L-cysteine + [acceptor protein]-N(6)-ubiquitinyl-L-lysine.</text>
        <dbReference type="EC" id="2.3.2.31"/>
    </reaction>
</comment>
<evidence type="ECO:0000313" key="10">
    <source>
        <dbReference type="EMBL" id="KAF2786714.1"/>
    </source>
</evidence>
<feature type="domain" description="RING-type" evidence="9">
    <location>
        <begin position="22"/>
        <end position="227"/>
    </location>
</feature>
<keyword evidence="5" id="KW-0677">Repeat</keyword>
<keyword evidence="4" id="KW-0479">Metal-binding</keyword>
<evidence type="ECO:0000313" key="11">
    <source>
        <dbReference type="Proteomes" id="UP000799757"/>
    </source>
</evidence>
<evidence type="ECO:0000256" key="1">
    <source>
        <dbReference type="ARBA" id="ARBA00001798"/>
    </source>
</evidence>
<dbReference type="InterPro" id="IPR002867">
    <property type="entry name" value="IBR_dom"/>
</dbReference>
<dbReference type="InterPro" id="IPR013083">
    <property type="entry name" value="Znf_RING/FYVE/PHD"/>
</dbReference>
<dbReference type="CDD" id="cd20335">
    <property type="entry name" value="BRcat_RBR"/>
    <property type="match status" value="1"/>
</dbReference>
<evidence type="ECO:0000256" key="4">
    <source>
        <dbReference type="ARBA" id="ARBA00022723"/>
    </source>
</evidence>
<keyword evidence="3" id="KW-0808">Transferase</keyword>
<dbReference type="OrthoDB" id="9977870at2759"/>
<evidence type="ECO:0000256" key="6">
    <source>
        <dbReference type="ARBA" id="ARBA00022771"/>
    </source>
</evidence>
<name>A0A6A6WRZ7_9PLEO</name>
<proteinExistence type="predicted"/>
<dbReference type="InterPro" id="IPR031127">
    <property type="entry name" value="E3_UB_ligase_RBR"/>
</dbReference>
<evidence type="ECO:0000256" key="8">
    <source>
        <dbReference type="ARBA" id="ARBA00022833"/>
    </source>
</evidence>
<keyword evidence="11" id="KW-1185">Reference proteome</keyword>
<protein>
    <recommendedName>
        <fullName evidence="2">RBR-type E3 ubiquitin transferase</fullName>
        <ecNumber evidence="2">2.3.2.31</ecNumber>
    </recommendedName>
</protein>
<dbReference type="Gene3D" id="1.20.120.1750">
    <property type="match status" value="1"/>
</dbReference>
<evidence type="ECO:0000256" key="5">
    <source>
        <dbReference type="ARBA" id="ARBA00022737"/>
    </source>
</evidence>
<dbReference type="GO" id="GO:0016567">
    <property type="term" value="P:protein ubiquitination"/>
    <property type="evidence" value="ECO:0007669"/>
    <property type="project" value="InterPro"/>
</dbReference>
<evidence type="ECO:0000256" key="2">
    <source>
        <dbReference type="ARBA" id="ARBA00012251"/>
    </source>
</evidence>
<dbReference type="InterPro" id="IPR017907">
    <property type="entry name" value="Znf_RING_CS"/>
</dbReference>
<accession>A0A6A6WRZ7</accession>
<dbReference type="InterPro" id="IPR044066">
    <property type="entry name" value="TRIAD_supradom"/>
</dbReference>
<dbReference type="GO" id="GO:0061630">
    <property type="term" value="F:ubiquitin protein ligase activity"/>
    <property type="evidence" value="ECO:0007669"/>
    <property type="project" value="UniProtKB-EC"/>
</dbReference>
<sequence>MAFTKDIINTPQSGLTPEAEIEVYECDVCLEDFSPSEGVIACSEHFFCRDCAIQLVTRSLLNVDEFPVKCCLGTVWSPSLFEYLLPKEIMTTYMIRLRAYNTPQPLRVFCANAECARYISPRSFDNNNLYATVACCSICSTTTCVGCKKLWKEGHNCDQEEDPRLQPSWLPPYTTECRIKRCPGCGSWLEHKEACNHMTCDCRHQFCFICLQPWEGFHEGDGCPSYGDPPVGYDDEGYEKSARGLHRLTGLTR</sequence>
<organism evidence="10 11">
    <name type="scientific">Melanomma pulvis-pyrius CBS 109.77</name>
    <dbReference type="NCBI Taxonomy" id="1314802"/>
    <lineage>
        <taxon>Eukaryota</taxon>
        <taxon>Fungi</taxon>
        <taxon>Dikarya</taxon>
        <taxon>Ascomycota</taxon>
        <taxon>Pezizomycotina</taxon>
        <taxon>Dothideomycetes</taxon>
        <taxon>Pleosporomycetidae</taxon>
        <taxon>Pleosporales</taxon>
        <taxon>Melanommataceae</taxon>
        <taxon>Melanomma</taxon>
    </lineage>
</organism>
<reference evidence="10" key="1">
    <citation type="journal article" date="2020" name="Stud. Mycol.">
        <title>101 Dothideomycetes genomes: a test case for predicting lifestyles and emergence of pathogens.</title>
        <authorList>
            <person name="Haridas S."/>
            <person name="Albert R."/>
            <person name="Binder M."/>
            <person name="Bloem J."/>
            <person name="Labutti K."/>
            <person name="Salamov A."/>
            <person name="Andreopoulos B."/>
            <person name="Baker S."/>
            <person name="Barry K."/>
            <person name="Bills G."/>
            <person name="Bluhm B."/>
            <person name="Cannon C."/>
            <person name="Castanera R."/>
            <person name="Culley D."/>
            <person name="Daum C."/>
            <person name="Ezra D."/>
            <person name="Gonzalez J."/>
            <person name="Henrissat B."/>
            <person name="Kuo A."/>
            <person name="Liang C."/>
            <person name="Lipzen A."/>
            <person name="Lutzoni F."/>
            <person name="Magnuson J."/>
            <person name="Mondo S."/>
            <person name="Nolan M."/>
            <person name="Ohm R."/>
            <person name="Pangilinan J."/>
            <person name="Park H.-J."/>
            <person name="Ramirez L."/>
            <person name="Alfaro M."/>
            <person name="Sun H."/>
            <person name="Tritt A."/>
            <person name="Yoshinaga Y."/>
            <person name="Zwiers L.-H."/>
            <person name="Turgeon B."/>
            <person name="Goodwin S."/>
            <person name="Spatafora J."/>
            <person name="Crous P."/>
            <person name="Grigoriev I."/>
        </authorList>
    </citation>
    <scope>NUCLEOTIDE SEQUENCE</scope>
    <source>
        <strain evidence="10">CBS 109.77</strain>
    </source>
</reference>
<dbReference type="PROSITE" id="PS51873">
    <property type="entry name" value="TRIAD"/>
    <property type="match status" value="1"/>
</dbReference>
<dbReference type="EMBL" id="MU002418">
    <property type="protein sequence ID" value="KAF2786714.1"/>
    <property type="molecule type" value="Genomic_DNA"/>
</dbReference>
<keyword evidence="7" id="KW-0833">Ubl conjugation pathway</keyword>
<dbReference type="EC" id="2.3.2.31" evidence="2"/>
<evidence type="ECO:0000259" key="9">
    <source>
        <dbReference type="PROSITE" id="PS51873"/>
    </source>
</evidence>
<dbReference type="GO" id="GO:0008270">
    <property type="term" value="F:zinc ion binding"/>
    <property type="evidence" value="ECO:0007669"/>
    <property type="project" value="UniProtKB-KW"/>
</dbReference>